<sequence>MSLFVDKKDLTAKDEAKLLREAKVKELMTDFKPFPKTHKLYLDFGDKYAFPRSIDIPGKTWQEYNETAKHKISFTSDIRLYTGTEGDNPDLKEGKDQATTVDEGIKLLKTTGAAFYYFSTGYGKTKCAIETIRRLGRVTLIVAYNQEVQEQTYKAIVNDTDAKVYWFNTTKEPPPEAQIVVTGLVKASKLTPQFLSRFQMVVLDEVDQCAADAYFPLLLKIFPTYLLGLTATINKSNGLDKALYKYFGKRENFIYRFVKKPKVQVIKFQTEFIPNIETKLNARGQMQLDNHEIDRSLAEMKPRNKVALQLIKDVSTQGQVLVLSPRKENIVWLAERLTRDGYENDYKTVGKKKMDKKKPILLGGLQGCGRGYDTEAKILVILGIMSKPTQFVGRLRDPEGKVYVLVDKYEKHEKIWLENWMPYLRKLECAVFFQVQGEDEIKEYIVKRRSKKDVSLLMDIVDTIIPEDDDDE</sequence>
<evidence type="ECO:0000259" key="1">
    <source>
        <dbReference type="PROSITE" id="PS51192"/>
    </source>
</evidence>
<dbReference type="GO" id="GO:0003677">
    <property type="term" value="F:DNA binding"/>
    <property type="evidence" value="ECO:0007669"/>
    <property type="project" value="InterPro"/>
</dbReference>
<evidence type="ECO:0000313" key="2">
    <source>
        <dbReference type="EMBL" id="QHU08432.1"/>
    </source>
</evidence>
<feature type="domain" description="Helicase ATP-binding" evidence="1">
    <location>
        <begin position="105"/>
        <end position="251"/>
    </location>
</feature>
<dbReference type="SUPFAM" id="SSF52540">
    <property type="entry name" value="P-loop containing nucleoside triphosphate hydrolases"/>
    <property type="match status" value="1"/>
</dbReference>
<proteinExistence type="predicted"/>
<dbReference type="EMBL" id="MN740696">
    <property type="protein sequence ID" value="QHU08432.1"/>
    <property type="molecule type" value="Genomic_DNA"/>
</dbReference>
<dbReference type="Gene3D" id="3.40.50.300">
    <property type="entry name" value="P-loop containing nucleotide triphosphate hydrolases"/>
    <property type="match status" value="1"/>
</dbReference>
<organism evidence="2">
    <name type="scientific">viral metagenome</name>
    <dbReference type="NCBI Taxonomy" id="1070528"/>
    <lineage>
        <taxon>unclassified sequences</taxon>
        <taxon>metagenomes</taxon>
        <taxon>organismal metagenomes</taxon>
    </lineage>
</organism>
<dbReference type="InterPro" id="IPR006935">
    <property type="entry name" value="Helicase/UvrB_N"/>
</dbReference>
<accession>A0A6C0JRP5</accession>
<dbReference type="Pfam" id="PF04851">
    <property type="entry name" value="ResIII"/>
    <property type="match status" value="1"/>
</dbReference>
<protein>
    <recommendedName>
        <fullName evidence="1">Helicase ATP-binding domain-containing protein</fullName>
    </recommendedName>
</protein>
<dbReference type="AlphaFoldDB" id="A0A6C0JRP5"/>
<dbReference type="PROSITE" id="PS51192">
    <property type="entry name" value="HELICASE_ATP_BIND_1"/>
    <property type="match status" value="1"/>
</dbReference>
<name>A0A6C0JRP5_9ZZZZ</name>
<dbReference type="GO" id="GO:0016787">
    <property type="term" value="F:hydrolase activity"/>
    <property type="evidence" value="ECO:0007669"/>
    <property type="project" value="InterPro"/>
</dbReference>
<dbReference type="InterPro" id="IPR027417">
    <property type="entry name" value="P-loop_NTPase"/>
</dbReference>
<dbReference type="InterPro" id="IPR014001">
    <property type="entry name" value="Helicase_ATP-bd"/>
</dbReference>
<dbReference type="SMART" id="SM00487">
    <property type="entry name" value="DEXDc"/>
    <property type="match status" value="1"/>
</dbReference>
<dbReference type="GO" id="GO:0005524">
    <property type="term" value="F:ATP binding"/>
    <property type="evidence" value="ECO:0007669"/>
    <property type="project" value="InterPro"/>
</dbReference>
<reference evidence="2" key="1">
    <citation type="journal article" date="2020" name="Nature">
        <title>Giant virus diversity and host interactions through global metagenomics.</title>
        <authorList>
            <person name="Schulz F."/>
            <person name="Roux S."/>
            <person name="Paez-Espino D."/>
            <person name="Jungbluth S."/>
            <person name="Walsh D.A."/>
            <person name="Denef V.J."/>
            <person name="McMahon K.D."/>
            <person name="Konstantinidis K.T."/>
            <person name="Eloe-Fadrosh E.A."/>
            <person name="Kyrpides N.C."/>
            <person name="Woyke T."/>
        </authorList>
    </citation>
    <scope>NUCLEOTIDE SEQUENCE</scope>
    <source>
        <strain evidence="2">GVMAG-S-1062768-28</strain>
    </source>
</reference>